<evidence type="ECO:0000256" key="26">
    <source>
        <dbReference type="ARBA" id="ARBA00034809"/>
    </source>
</evidence>
<protein>
    <recommendedName>
        <fullName evidence="46">Phytanoyl-CoA dioxygenase, peroxisomal</fullName>
        <ecNumber evidence="26">1.14.11.18</ecNumber>
    </recommendedName>
    <alternativeName>
        <fullName evidence="27">Phytanic acid oxidase</fullName>
    </alternativeName>
    <alternativeName>
        <fullName evidence="28">Phytanoyl-CoA alpha-hydroxylase</fullName>
    </alternativeName>
</protein>
<organism evidence="52 53">
    <name type="scientific">Conger conger</name>
    <name type="common">Conger eel</name>
    <name type="synonym">Muraena conger</name>
    <dbReference type="NCBI Taxonomy" id="82655"/>
    <lineage>
        <taxon>Eukaryota</taxon>
        <taxon>Metazoa</taxon>
        <taxon>Chordata</taxon>
        <taxon>Craniata</taxon>
        <taxon>Vertebrata</taxon>
        <taxon>Euteleostomi</taxon>
        <taxon>Actinopterygii</taxon>
        <taxon>Neopterygii</taxon>
        <taxon>Teleostei</taxon>
        <taxon>Anguilliformes</taxon>
        <taxon>Congridae</taxon>
        <taxon>Conger</taxon>
    </lineage>
</organism>
<keyword evidence="18" id="KW-0223">Dioxygenase</keyword>
<dbReference type="SUPFAM" id="SSF52540">
    <property type="entry name" value="P-loop containing nucleoside triphosphate hydrolases"/>
    <property type="match status" value="2"/>
</dbReference>
<evidence type="ECO:0000256" key="27">
    <source>
        <dbReference type="ARBA" id="ARBA00034921"/>
    </source>
</evidence>
<dbReference type="InterPro" id="IPR032675">
    <property type="entry name" value="LRR_dom_sf"/>
</dbReference>
<evidence type="ECO:0000259" key="51">
    <source>
        <dbReference type="PROSITE" id="PS51719"/>
    </source>
</evidence>
<evidence type="ECO:0000256" key="6">
    <source>
        <dbReference type="ARBA" id="ARBA00004626"/>
    </source>
</evidence>
<evidence type="ECO:0000256" key="38">
    <source>
        <dbReference type="ARBA" id="ARBA00051765"/>
    </source>
</evidence>
<dbReference type="PRINTS" id="PR01740">
    <property type="entry name" value="SEPTIN2"/>
</dbReference>
<dbReference type="OrthoDB" id="416553at2759"/>
<dbReference type="Proteomes" id="UP001152803">
    <property type="component" value="Unassembled WGS sequence"/>
</dbReference>
<dbReference type="Gene3D" id="3.80.10.10">
    <property type="entry name" value="Ribonuclease Inhibitor"/>
    <property type="match status" value="1"/>
</dbReference>
<keyword evidence="48" id="KW-0175">Coiled coil</keyword>
<evidence type="ECO:0000256" key="35">
    <source>
        <dbReference type="ARBA" id="ARBA00051163"/>
    </source>
</evidence>
<evidence type="ECO:0000256" key="33">
    <source>
        <dbReference type="ARBA" id="ARBA00050962"/>
    </source>
</evidence>
<dbReference type="InterPro" id="IPR008113">
    <property type="entry name" value="Septin2"/>
</dbReference>
<comment type="similarity">
    <text evidence="47">Belongs to the TRAFAC class TrmE-Era-EngA-EngB-Septin-like GTPase superfamily. Septin GTPase family.</text>
</comment>
<dbReference type="Gene3D" id="2.60.120.620">
    <property type="entry name" value="q2cbj1_9rhob like domain"/>
    <property type="match status" value="1"/>
</dbReference>
<keyword evidence="25" id="KW-0131">Cell cycle</keyword>
<evidence type="ECO:0000256" key="41">
    <source>
        <dbReference type="ARBA" id="ARBA00051952"/>
    </source>
</evidence>
<keyword evidence="11" id="KW-0433">Leucine-rich repeat</keyword>
<sequence length="1481" mass="169656">MEPLAVHRESGLGKSTLINSLFLTDLYPERYIPIAAEKIERTVQIEASTVEIEERGVKLRLTVVDTPGYGDAINSQDCFKTIIQYIDNQFERYLHDESGLNRRHIVDNRVHCCFYFISPFGHGLKPLDVEFMKAIHSKVNIVPVIAKADTLTLRERDRLKRRILDEIAEHGIRIYQLPDADSDEDEEFKEQTRVLKASIPFAVIGSNQLIEVKGKKIRGRLYPWGVVEVENPEHNDFLKLRTMLVTHMQDLQEVTQDLHYENFRSERLKRAGRAVEEDVVDKDQILMQKEAELRRMQEMIAQMQAQMRMKPADEKPVEANEKRGDMSRPGLTGAQLLPVSARGGQVTENSRKLLWLVVCGRPSPTWDRSRRLEAELRGREWGEIQRAGERKHCRLSERRRGRVFHMDTIRQENLAERLLIPRFRTARVKDKQYVGFATLPNQVHRKSVKKGFDFTLMVAGESGLGKSTLVNSLFLTDLYKDRKLLNAEERISQTVEIIKHTVDIEEKGVKLKLTIVDTPGFGDAVNNNECWKPITDYIDQQFEQYFRDESGLNRKNIVDNRVHCCLYFIPPFGHGLRPVDVEFMKALHEKVNVVPLLSKADCLTPVEIKKLKDRVREEIDKFGIKVYQFPDCDSDEDEEFKQQDKELKESIPFAVIGSNTVVEARGQRVRGRLYPWGIVEVENQSHCDFVKLRNMLIRTHMHDLKDVTCDLHYENYRAQCIQQMTSKLTQDNRMESPIPILPLPTPDVETEKLIKMKDEEVSVQKVHVSAASVQKGAVVEPLIEAELFLSQLKRMQEMLQKMQQQMQEHDHRRVKEGFYQRSPAVRESVDEYILLLLTQRQAEQYPLDSGTESTGRRNPHGRQVEELEEFRLEQSSKLPSSHLTLTLKMWGSRLFLAQLLCALLPLLATACPSHCVCDRGEVTCSGRLLTSSDLPSAFPPDSTHIHLHDNRLTSLPGGLLDGLAHLRSVSLHGNPWACDCAVLYLRGWLLKQHQSALYRNLTCSSPPRLRGRLLMYLGEEEVLDSCQYWSCDLALASQVALFVFIILQAVLLAFLLFFLRRYERLSREARRALEESSMGSVRGPILTSHTPPPHLPIPTSHPTSPPTSPSPPPHPHPHHPPPPHPHLPIPTSHTPPPHLPIPTAQGAACSVVVKVNDWDTQGHMGTAMRCWAWQLKAGIFMPKGMGHRYTLDSDALSLEQRLSYEENGFILVRNLVSEEDIDRFRAEFERVCKREVQVPGLVVMRDVAITKAEFVSGQKAVTKLQDFQEDPELFRYCCLPQILKYVEAFTGPNIMAMHTMLINKPPDTGKKTSRHPMHQDLHYFPFRPVDRIVCAWTAMERVNRRNGCLVVLPGTHTGSLLEHDYPEWEGGVNKMYHGIRGYSPDLPRVHLEMEKGDTVFFHPLLIHGSGMNQTQGFRKAISCHYAGADCHYINVWGTTQENIEKEIKELAVQKYSVDNTITLQDVWAFKGRLVQGERTLL</sequence>
<comment type="catalytic activity">
    <reaction evidence="37">
        <text>hexadecanoyl-CoA + 2-oxoglutarate + O2 = 2-hydroxyhexadecanoyl-CoA + succinate + CO2</text>
        <dbReference type="Rhea" id="RHEA:54596"/>
        <dbReference type="ChEBI" id="CHEBI:15379"/>
        <dbReference type="ChEBI" id="CHEBI:16526"/>
        <dbReference type="ChEBI" id="CHEBI:16810"/>
        <dbReference type="ChEBI" id="CHEBI:30031"/>
        <dbReference type="ChEBI" id="CHEBI:57379"/>
        <dbReference type="ChEBI" id="CHEBI:74115"/>
    </reaction>
    <physiologicalReaction direction="left-to-right" evidence="37">
        <dbReference type="Rhea" id="RHEA:54597"/>
    </physiologicalReaction>
</comment>
<dbReference type="GO" id="GO:0032154">
    <property type="term" value="C:cleavage furrow"/>
    <property type="evidence" value="ECO:0007669"/>
    <property type="project" value="UniProtKB-SubCell"/>
</dbReference>
<evidence type="ECO:0000256" key="16">
    <source>
        <dbReference type="ARBA" id="ARBA00022776"/>
    </source>
</evidence>
<evidence type="ECO:0000256" key="22">
    <source>
        <dbReference type="ARBA" id="ARBA00023136"/>
    </source>
</evidence>
<evidence type="ECO:0000256" key="15">
    <source>
        <dbReference type="ARBA" id="ARBA00022741"/>
    </source>
</evidence>
<comment type="pathway">
    <text evidence="7">Lipid metabolism; fatty acid metabolism.</text>
</comment>
<feature type="compositionally biased region" description="Basic and acidic residues" evidence="49">
    <location>
        <begin position="310"/>
        <end position="326"/>
    </location>
</feature>
<evidence type="ECO:0000256" key="50">
    <source>
        <dbReference type="SAM" id="Phobius"/>
    </source>
</evidence>
<keyword evidence="15 47" id="KW-0547">Nucleotide-binding</keyword>
<dbReference type="CDD" id="cd01850">
    <property type="entry name" value="CDC_Septin"/>
    <property type="match status" value="2"/>
</dbReference>
<keyword evidence="9" id="KW-1003">Cell membrane</keyword>
<evidence type="ECO:0000256" key="46">
    <source>
        <dbReference type="ARBA" id="ARBA00071213"/>
    </source>
</evidence>
<dbReference type="InterPro" id="IPR030379">
    <property type="entry name" value="G_SEPTIN_dom"/>
</dbReference>
<evidence type="ECO:0000256" key="17">
    <source>
        <dbReference type="ARBA" id="ARBA00022896"/>
    </source>
</evidence>
<evidence type="ECO:0000256" key="40">
    <source>
        <dbReference type="ARBA" id="ARBA00051909"/>
    </source>
</evidence>
<dbReference type="GO" id="GO:0060170">
    <property type="term" value="C:ciliary membrane"/>
    <property type="evidence" value="ECO:0007669"/>
    <property type="project" value="UniProtKB-SubCell"/>
</dbReference>
<keyword evidence="53" id="KW-1185">Reference proteome</keyword>
<evidence type="ECO:0000313" key="53">
    <source>
        <dbReference type="Proteomes" id="UP001152803"/>
    </source>
</evidence>
<reference evidence="52" key="1">
    <citation type="journal article" date="2023" name="Science">
        <title>Genome structures resolve the early diversification of teleost fishes.</title>
        <authorList>
            <person name="Parey E."/>
            <person name="Louis A."/>
            <person name="Montfort J."/>
            <person name="Bouchez O."/>
            <person name="Roques C."/>
            <person name="Iampietro C."/>
            <person name="Lluch J."/>
            <person name="Castinel A."/>
            <person name="Donnadieu C."/>
            <person name="Desvignes T."/>
            <person name="Floi Bucao C."/>
            <person name="Jouanno E."/>
            <person name="Wen M."/>
            <person name="Mejri S."/>
            <person name="Dirks R."/>
            <person name="Jansen H."/>
            <person name="Henkel C."/>
            <person name="Chen W.J."/>
            <person name="Zahm M."/>
            <person name="Cabau C."/>
            <person name="Klopp C."/>
            <person name="Thompson A.W."/>
            <person name="Robinson-Rechavi M."/>
            <person name="Braasch I."/>
            <person name="Lecointre G."/>
            <person name="Bobe J."/>
            <person name="Postlethwait J.H."/>
            <person name="Berthelot C."/>
            <person name="Roest Crollius H."/>
            <person name="Guiguen Y."/>
        </authorList>
    </citation>
    <scope>NUCLEOTIDE SEQUENCE</scope>
    <source>
        <strain evidence="52">Concon-B</strain>
    </source>
</reference>
<evidence type="ECO:0000256" key="32">
    <source>
        <dbReference type="ARBA" id="ARBA00050820"/>
    </source>
</evidence>
<comment type="catalytic activity">
    <reaction evidence="39">
        <text>3-methylhexadecanoyl-CoA + 2-oxoglutarate + O2 = 2-hydroxy-3-methylhexadecanoyl-CoA + succinate + CO2</text>
        <dbReference type="Rhea" id="RHEA:44000"/>
        <dbReference type="ChEBI" id="CHEBI:15379"/>
        <dbReference type="ChEBI" id="CHEBI:16526"/>
        <dbReference type="ChEBI" id="CHEBI:16810"/>
        <dbReference type="ChEBI" id="CHEBI:30031"/>
        <dbReference type="ChEBI" id="CHEBI:58784"/>
        <dbReference type="ChEBI" id="CHEBI:83969"/>
    </reaction>
    <physiologicalReaction direction="left-to-right" evidence="39">
        <dbReference type="Rhea" id="RHEA:44001"/>
    </physiologicalReaction>
</comment>
<evidence type="ECO:0000256" key="20">
    <source>
        <dbReference type="ARBA" id="ARBA00023004"/>
    </source>
</evidence>
<evidence type="ECO:0000256" key="44">
    <source>
        <dbReference type="ARBA" id="ARBA00052623"/>
    </source>
</evidence>
<evidence type="ECO:0000256" key="19">
    <source>
        <dbReference type="ARBA" id="ARBA00023002"/>
    </source>
</evidence>
<feature type="transmembrane region" description="Helical" evidence="50">
    <location>
        <begin position="1039"/>
        <end position="1059"/>
    </location>
</feature>
<dbReference type="GO" id="GO:0051301">
    <property type="term" value="P:cell division"/>
    <property type="evidence" value="ECO:0007669"/>
    <property type="project" value="UniProtKB-KW"/>
</dbReference>
<dbReference type="SMART" id="SM00082">
    <property type="entry name" value="LRRCT"/>
    <property type="match status" value="1"/>
</dbReference>
<keyword evidence="14" id="KW-0732">Signal</keyword>
<comment type="catalytic activity">
    <reaction evidence="29">
        <text>tetradecanoyl-CoA + 2-oxoglutarate + O2 = 2-hydroxytetradecanoyl-CoA + succinate + CO2</text>
        <dbReference type="Rhea" id="RHEA:54632"/>
        <dbReference type="ChEBI" id="CHEBI:15379"/>
        <dbReference type="ChEBI" id="CHEBI:16526"/>
        <dbReference type="ChEBI" id="CHEBI:16810"/>
        <dbReference type="ChEBI" id="CHEBI:30031"/>
        <dbReference type="ChEBI" id="CHEBI:57385"/>
        <dbReference type="ChEBI" id="CHEBI:138300"/>
    </reaction>
    <physiologicalReaction direction="left-to-right" evidence="29">
        <dbReference type="Rhea" id="RHEA:54633"/>
    </physiologicalReaction>
</comment>
<dbReference type="InterPro" id="IPR008775">
    <property type="entry name" value="Phytyl_CoA_dOase-like"/>
</dbReference>
<dbReference type="GO" id="GO:0030496">
    <property type="term" value="C:midbody"/>
    <property type="evidence" value="ECO:0007669"/>
    <property type="project" value="UniProtKB-SubCell"/>
</dbReference>
<name>A0A9Q1DB74_CONCO</name>
<dbReference type="Pfam" id="PF05721">
    <property type="entry name" value="PhyH"/>
    <property type="match status" value="1"/>
</dbReference>
<evidence type="ECO:0000256" key="21">
    <source>
        <dbReference type="ARBA" id="ARBA00023134"/>
    </source>
</evidence>
<keyword evidence="16" id="KW-0498">Mitosis</keyword>
<keyword evidence="10" id="KW-0963">Cytoplasm</keyword>
<keyword evidence="21 47" id="KW-0342">GTP-binding</keyword>
<dbReference type="PANTHER" id="PTHR18884">
    <property type="entry name" value="SEPTIN"/>
    <property type="match status" value="1"/>
</dbReference>
<dbReference type="GO" id="GO:0005777">
    <property type="term" value="C:peroxisome"/>
    <property type="evidence" value="ECO:0007669"/>
    <property type="project" value="UniProtKB-ARBA"/>
</dbReference>
<evidence type="ECO:0000256" key="2">
    <source>
        <dbReference type="ARBA" id="ARBA00001962"/>
    </source>
</evidence>
<evidence type="ECO:0000256" key="23">
    <source>
        <dbReference type="ARBA" id="ARBA00023212"/>
    </source>
</evidence>
<comment type="subcellular location">
    <subcellularLocation>
        <location evidence="5">Cell projection</location>
        <location evidence="5">Cilium membrane</location>
    </subcellularLocation>
    <subcellularLocation>
        <location evidence="6">Cleavage furrow</location>
    </subcellularLocation>
    <subcellularLocation>
        <location evidence="3">Cytoplasm</location>
        <location evidence="3">Cytoskeleton</location>
        <location evidence="3">Spindle</location>
    </subcellularLocation>
    <subcellularLocation>
        <location evidence="4">Midbody</location>
    </subcellularLocation>
</comment>
<dbReference type="EC" id="1.14.11.18" evidence="26"/>
<comment type="catalytic activity">
    <reaction evidence="33">
        <text>phytanoyl-CoA + 2-oxoglutarate + O2 = 2-hydroxyphytanoyl-CoA + succinate + CO2</text>
        <dbReference type="Rhea" id="RHEA:16065"/>
        <dbReference type="ChEBI" id="CHEBI:15379"/>
        <dbReference type="ChEBI" id="CHEBI:16526"/>
        <dbReference type="ChEBI" id="CHEBI:16810"/>
        <dbReference type="ChEBI" id="CHEBI:30031"/>
        <dbReference type="ChEBI" id="CHEBI:57334"/>
        <dbReference type="ChEBI" id="CHEBI:57391"/>
        <dbReference type="EC" id="1.14.11.18"/>
    </reaction>
    <physiologicalReaction direction="left-to-right" evidence="33">
        <dbReference type="Rhea" id="RHEA:16066"/>
    </physiologicalReaction>
</comment>
<comment type="catalytic activity">
    <reaction evidence="35">
        <text>heptadecanoyl-CoA + 2-oxoglutarate + O2 = 2-hydroxyheptadecanoyl-CoA + succinate + CO2</text>
        <dbReference type="Rhea" id="RHEA:54616"/>
        <dbReference type="ChEBI" id="CHEBI:15379"/>
        <dbReference type="ChEBI" id="CHEBI:16526"/>
        <dbReference type="ChEBI" id="CHEBI:16810"/>
        <dbReference type="ChEBI" id="CHEBI:30031"/>
        <dbReference type="ChEBI" id="CHEBI:74307"/>
        <dbReference type="ChEBI" id="CHEBI:138297"/>
    </reaction>
    <physiologicalReaction direction="left-to-right" evidence="35">
        <dbReference type="Rhea" id="RHEA:54617"/>
    </physiologicalReaction>
</comment>
<evidence type="ECO:0000256" key="8">
    <source>
        <dbReference type="ARBA" id="ARBA00005830"/>
    </source>
</evidence>
<keyword evidence="22 50" id="KW-0472">Membrane</keyword>
<evidence type="ECO:0000256" key="42">
    <source>
        <dbReference type="ARBA" id="ARBA00052152"/>
    </source>
</evidence>
<comment type="catalytic activity">
    <reaction evidence="32">
        <text>decanoyl-CoA + 2-oxoglutarate + O2 = 2-hydroxydecanoyl-CoA + succinate + CO2</text>
        <dbReference type="Rhea" id="RHEA:54604"/>
        <dbReference type="ChEBI" id="CHEBI:15379"/>
        <dbReference type="ChEBI" id="CHEBI:16526"/>
        <dbReference type="ChEBI" id="CHEBI:16810"/>
        <dbReference type="ChEBI" id="CHEBI:30031"/>
        <dbReference type="ChEBI" id="CHEBI:61430"/>
        <dbReference type="ChEBI" id="CHEBI:138292"/>
    </reaction>
    <physiologicalReaction direction="left-to-right" evidence="32">
        <dbReference type="Rhea" id="RHEA:54605"/>
    </physiologicalReaction>
</comment>
<evidence type="ECO:0000256" key="48">
    <source>
        <dbReference type="SAM" id="Coils"/>
    </source>
</evidence>
<comment type="cofactor">
    <cofactor evidence="45">
        <name>ATP</name>
        <dbReference type="ChEBI" id="CHEBI:30616"/>
    </cofactor>
</comment>
<dbReference type="SUPFAM" id="SSF52058">
    <property type="entry name" value="L domain-like"/>
    <property type="match status" value="1"/>
</dbReference>
<evidence type="ECO:0000256" key="11">
    <source>
        <dbReference type="ARBA" id="ARBA00022614"/>
    </source>
</evidence>
<keyword evidence="50" id="KW-1133">Transmembrane helix</keyword>
<dbReference type="SUPFAM" id="SSF51197">
    <property type="entry name" value="Clavaminate synthase-like"/>
    <property type="match status" value="1"/>
</dbReference>
<comment type="catalytic activity">
    <reaction evidence="31">
        <text>hexanoyl-CoA + 2-oxoglutarate + O2 = 2-hydroxyhexanoyl-CoA + succinate + CO2</text>
        <dbReference type="Rhea" id="RHEA:55172"/>
        <dbReference type="ChEBI" id="CHEBI:15379"/>
        <dbReference type="ChEBI" id="CHEBI:16526"/>
        <dbReference type="ChEBI" id="CHEBI:16810"/>
        <dbReference type="ChEBI" id="CHEBI:30031"/>
        <dbReference type="ChEBI" id="CHEBI:62620"/>
        <dbReference type="ChEBI" id="CHEBI:138630"/>
    </reaction>
    <physiologicalReaction direction="left-to-right" evidence="31">
        <dbReference type="Rhea" id="RHEA:55173"/>
    </physiologicalReaction>
</comment>
<evidence type="ECO:0000256" key="49">
    <source>
        <dbReference type="SAM" id="MobiDB-lite"/>
    </source>
</evidence>
<comment type="catalytic activity">
    <reaction evidence="43">
        <text>butanoyl-CoA + 2-oxoglutarate + O2 = 2-hydroxybutanoyl-CoA + succinate + CO2</text>
        <dbReference type="Rhea" id="RHEA:55176"/>
        <dbReference type="ChEBI" id="CHEBI:15379"/>
        <dbReference type="ChEBI" id="CHEBI:16526"/>
        <dbReference type="ChEBI" id="CHEBI:16810"/>
        <dbReference type="ChEBI" id="CHEBI:30031"/>
        <dbReference type="ChEBI" id="CHEBI:57371"/>
        <dbReference type="ChEBI" id="CHEBI:138628"/>
    </reaction>
    <physiologicalReaction direction="left-to-right" evidence="43">
        <dbReference type="Rhea" id="RHEA:55177"/>
    </physiologicalReaction>
</comment>
<dbReference type="FunFam" id="2.60.120.620:FF:000012">
    <property type="entry name" value="Phytanoyl-CoA dioxygenase, peroxisomal"/>
    <property type="match status" value="1"/>
</dbReference>
<dbReference type="GO" id="GO:0001561">
    <property type="term" value="P:fatty acid alpha-oxidation"/>
    <property type="evidence" value="ECO:0007669"/>
    <property type="project" value="UniProtKB-ARBA"/>
</dbReference>
<evidence type="ECO:0000256" key="24">
    <source>
        <dbReference type="ARBA" id="ARBA00023273"/>
    </source>
</evidence>
<dbReference type="GO" id="GO:0005819">
    <property type="term" value="C:spindle"/>
    <property type="evidence" value="ECO:0007669"/>
    <property type="project" value="UniProtKB-SubCell"/>
</dbReference>
<gene>
    <name evidence="52" type="ORF">COCON_G00161910</name>
</gene>
<keyword evidence="19" id="KW-0560">Oxidoreductase</keyword>
<keyword evidence="12" id="KW-0132">Cell division</keyword>
<evidence type="ECO:0000256" key="18">
    <source>
        <dbReference type="ARBA" id="ARBA00022964"/>
    </source>
</evidence>
<feature type="region of interest" description="Disordered" evidence="49">
    <location>
        <begin position="308"/>
        <end position="333"/>
    </location>
</feature>
<comment type="catalytic activity">
    <reaction evidence="36">
        <text>eicosanoyl-CoA + 2-oxoglutarate + O2 = 2-hydroxyeicosanoyl-CoA + succinate + CO2</text>
        <dbReference type="Rhea" id="RHEA:54620"/>
        <dbReference type="ChEBI" id="CHEBI:15379"/>
        <dbReference type="ChEBI" id="CHEBI:16526"/>
        <dbReference type="ChEBI" id="CHEBI:16810"/>
        <dbReference type="ChEBI" id="CHEBI:30031"/>
        <dbReference type="ChEBI" id="CHEBI:57380"/>
        <dbReference type="ChEBI" id="CHEBI:138298"/>
    </reaction>
    <physiologicalReaction direction="left-to-right" evidence="36">
        <dbReference type="Rhea" id="RHEA:54621"/>
    </physiologicalReaction>
</comment>
<comment type="cofactor">
    <cofactor evidence="2">
        <name>Fe cation</name>
        <dbReference type="ChEBI" id="CHEBI:24875"/>
    </cofactor>
</comment>
<feature type="compositionally biased region" description="Pro residues" evidence="49">
    <location>
        <begin position="1122"/>
        <end position="1140"/>
    </location>
</feature>
<keyword evidence="17" id="KW-0847">Vitamin C</keyword>
<comment type="catalytic activity">
    <reaction evidence="34">
        <text>dodecanoyl-CoA + 2-oxoglutarate + O2 = 2-hydroxydodecanoyl-CoA + succinate + CO2</text>
        <dbReference type="Rhea" id="RHEA:54628"/>
        <dbReference type="ChEBI" id="CHEBI:15379"/>
        <dbReference type="ChEBI" id="CHEBI:16526"/>
        <dbReference type="ChEBI" id="CHEBI:16810"/>
        <dbReference type="ChEBI" id="CHEBI:30031"/>
        <dbReference type="ChEBI" id="CHEBI:57375"/>
        <dbReference type="ChEBI" id="CHEBI:138299"/>
    </reaction>
    <physiologicalReaction direction="left-to-right" evidence="34">
        <dbReference type="Rhea" id="RHEA:54629"/>
    </physiologicalReaction>
</comment>
<feature type="domain" description="Septin-type G" evidence="51">
    <location>
        <begin position="450"/>
        <end position="723"/>
    </location>
</feature>
<evidence type="ECO:0000256" key="9">
    <source>
        <dbReference type="ARBA" id="ARBA00022475"/>
    </source>
</evidence>
<evidence type="ECO:0000256" key="14">
    <source>
        <dbReference type="ARBA" id="ARBA00022729"/>
    </source>
</evidence>
<dbReference type="InterPro" id="IPR000483">
    <property type="entry name" value="Cys-rich_flank_reg_C"/>
</dbReference>
<evidence type="ECO:0000256" key="45">
    <source>
        <dbReference type="ARBA" id="ARBA00053028"/>
    </source>
</evidence>
<evidence type="ECO:0000313" key="52">
    <source>
        <dbReference type="EMBL" id="KAJ8263734.1"/>
    </source>
</evidence>
<evidence type="ECO:0000256" key="43">
    <source>
        <dbReference type="ARBA" id="ARBA00052528"/>
    </source>
</evidence>
<accession>A0A9Q1DB74</accession>
<dbReference type="GO" id="GO:0048244">
    <property type="term" value="F:phytanoyl-CoA dioxygenase activity"/>
    <property type="evidence" value="ECO:0007669"/>
    <property type="project" value="UniProtKB-EC"/>
</dbReference>
<dbReference type="GO" id="GO:0005525">
    <property type="term" value="F:GTP binding"/>
    <property type="evidence" value="ECO:0007669"/>
    <property type="project" value="UniProtKB-KW"/>
</dbReference>
<dbReference type="GO" id="GO:0046872">
    <property type="term" value="F:metal ion binding"/>
    <property type="evidence" value="ECO:0007669"/>
    <property type="project" value="UniProtKB-KW"/>
</dbReference>
<keyword evidence="20" id="KW-0408">Iron</keyword>
<comment type="catalytic activity">
    <reaction evidence="41">
        <text>3-methylundecanoyl-CoA + 2-oxoglutarate + O2 = 2-hydroxy-3-methylundecanoyl-CoA + succinate + CO2</text>
        <dbReference type="Rhea" id="RHEA:55184"/>
        <dbReference type="ChEBI" id="CHEBI:15379"/>
        <dbReference type="ChEBI" id="CHEBI:16526"/>
        <dbReference type="ChEBI" id="CHEBI:16810"/>
        <dbReference type="ChEBI" id="CHEBI:30031"/>
        <dbReference type="ChEBI" id="CHEBI:84183"/>
        <dbReference type="ChEBI" id="CHEBI:138632"/>
    </reaction>
    <physiologicalReaction direction="left-to-right" evidence="41">
        <dbReference type="Rhea" id="RHEA:55185"/>
    </physiologicalReaction>
</comment>
<evidence type="ECO:0000256" key="39">
    <source>
        <dbReference type="ARBA" id="ARBA00051796"/>
    </source>
</evidence>
<evidence type="ECO:0000256" key="29">
    <source>
        <dbReference type="ARBA" id="ARBA00050314"/>
    </source>
</evidence>
<evidence type="ECO:0000256" key="34">
    <source>
        <dbReference type="ARBA" id="ARBA00051009"/>
    </source>
</evidence>
<evidence type="ECO:0000256" key="12">
    <source>
        <dbReference type="ARBA" id="ARBA00022618"/>
    </source>
</evidence>
<comment type="catalytic activity">
    <reaction evidence="38">
        <text>octadecanoyl-CoA + 2-oxoglutarate + O2 = 2-hydroxyoctadecanoyl-CoA + succinate + CO2</text>
        <dbReference type="Rhea" id="RHEA:54624"/>
        <dbReference type="ChEBI" id="CHEBI:15379"/>
        <dbReference type="ChEBI" id="CHEBI:16526"/>
        <dbReference type="ChEBI" id="CHEBI:16810"/>
        <dbReference type="ChEBI" id="CHEBI:30031"/>
        <dbReference type="ChEBI" id="CHEBI:57394"/>
        <dbReference type="ChEBI" id="CHEBI:74116"/>
    </reaction>
    <physiologicalReaction direction="left-to-right" evidence="38">
        <dbReference type="Rhea" id="RHEA:54625"/>
    </physiologicalReaction>
</comment>
<evidence type="ECO:0000256" key="25">
    <source>
        <dbReference type="ARBA" id="ARBA00023306"/>
    </source>
</evidence>
<keyword evidence="24" id="KW-0966">Cell projection</keyword>
<feature type="coiled-coil region" evidence="48">
    <location>
        <begin position="785"/>
        <end position="812"/>
    </location>
</feature>
<dbReference type="FunFam" id="3.40.50.300:FF:000064">
    <property type="entry name" value="Septin 4"/>
    <property type="match status" value="2"/>
</dbReference>
<proteinExistence type="inferred from homology"/>
<feature type="compositionally biased region" description="Pro residues" evidence="49">
    <location>
        <begin position="1103"/>
        <end position="1114"/>
    </location>
</feature>
<dbReference type="EMBL" id="JAFJMO010000011">
    <property type="protein sequence ID" value="KAJ8263734.1"/>
    <property type="molecule type" value="Genomic_DNA"/>
</dbReference>
<comment type="catalytic activity">
    <reaction evidence="42">
        <text>3-methyldodecanoyl-CoA + 2-oxoglutarate + O2 = 2-hydroxy-3-methyldodecanoyl-CoA + succinate + CO2</text>
        <dbReference type="Rhea" id="RHEA:55192"/>
        <dbReference type="ChEBI" id="CHEBI:15379"/>
        <dbReference type="ChEBI" id="CHEBI:16526"/>
        <dbReference type="ChEBI" id="CHEBI:16810"/>
        <dbReference type="ChEBI" id="CHEBI:30031"/>
        <dbReference type="ChEBI" id="CHEBI:138636"/>
        <dbReference type="ChEBI" id="CHEBI:138637"/>
    </reaction>
    <physiologicalReaction direction="left-to-right" evidence="42">
        <dbReference type="Rhea" id="RHEA:55193"/>
    </physiologicalReaction>
</comment>
<evidence type="ECO:0000256" key="10">
    <source>
        <dbReference type="ARBA" id="ARBA00022490"/>
    </source>
</evidence>
<keyword evidence="13" id="KW-0479">Metal-binding</keyword>
<evidence type="ECO:0000256" key="1">
    <source>
        <dbReference type="ARBA" id="ARBA00001961"/>
    </source>
</evidence>
<keyword evidence="50" id="KW-0812">Transmembrane</keyword>
<dbReference type="Gene3D" id="3.40.50.300">
    <property type="entry name" value="P-loop containing nucleotide triphosphate hydrolases"/>
    <property type="match status" value="2"/>
</dbReference>
<keyword evidence="23" id="KW-0206">Cytoskeleton</keyword>
<evidence type="ECO:0000256" key="3">
    <source>
        <dbReference type="ARBA" id="ARBA00004186"/>
    </source>
</evidence>
<dbReference type="Pfam" id="PF00735">
    <property type="entry name" value="Septin"/>
    <property type="match status" value="2"/>
</dbReference>
<dbReference type="GO" id="GO:0031418">
    <property type="term" value="F:L-ascorbic acid binding"/>
    <property type="evidence" value="ECO:0007669"/>
    <property type="project" value="UniProtKB-KW"/>
</dbReference>
<evidence type="ECO:0000256" key="36">
    <source>
        <dbReference type="ARBA" id="ARBA00051281"/>
    </source>
</evidence>
<dbReference type="InterPro" id="IPR016491">
    <property type="entry name" value="Septin"/>
</dbReference>
<comment type="cofactor">
    <cofactor evidence="1">
        <name>L-ascorbate</name>
        <dbReference type="ChEBI" id="CHEBI:38290"/>
    </cofactor>
</comment>
<evidence type="ECO:0000256" key="7">
    <source>
        <dbReference type="ARBA" id="ARBA00004872"/>
    </source>
</evidence>
<comment type="similarity">
    <text evidence="8">Belongs to the PhyH family.</text>
</comment>
<dbReference type="InterPro" id="IPR027417">
    <property type="entry name" value="P-loop_NTPase"/>
</dbReference>
<comment type="catalytic activity">
    <reaction evidence="30">
        <text>3-methylbutanoyl-CoA + 2-oxoglutarate + O2 = 2-hydroxy-3-methylbutanoyl-CoA + succinate + CO2</text>
        <dbReference type="Rhea" id="RHEA:54612"/>
        <dbReference type="ChEBI" id="CHEBI:15379"/>
        <dbReference type="ChEBI" id="CHEBI:16526"/>
        <dbReference type="ChEBI" id="CHEBI:16810"/>
        <dbReference type="ChEBI" id="CHEBI:30031"/>
        <dbReference type="ChEBI" id="CHEBI:57345"/>
        <dbReference type="ChEBI" id="CHEBI:138296"/>
    </reaction>
    <physiologicalReaction direction="left-to-right" evidence="30">
        <dbReference type="Rhea" id="RHEA:54613"/>
    </physiologicalReaction>
</comment>
<evidence type="ECO:0000256" key="5">
    <source>
        <dbReference type="ARBA" id="ARBA00004309"/>
    </source>
</evidence>
<comment type="catalytic activity">
    <reaction evidence="44">
        <text>octanoyl-CoA + 2-oxoglutarate + O2 = 2-hydroxyoctanoyl-CoA + succinate + CO2</text>
        <dbReference type="Rhea" id="RHEA:54600"/>
        <dbReference type="ChEBI" id="CHEBI:15379"/>
        <dbReference type="ChEBI" id="CHEBI:16526"/>
        <dbReference type="ChEBI" id="CHEBI:16810"/>
        <dbReference type="ChEBI" id="CHEBI:30031"/>
        <dbReference type="ChEBI" id="CHEBI:57386"/>
        <dbReference type="ChEBI" id="CHEBI:138290"/>
    </reaction>
    <physiologicalReaction direction="left-to-right" evidence="44">
        <dbReference type="Rhea" id="RHEA:54601"/>
    </physiologicalReaction>
</comment>
<evidence type="ECO:0000256" key="4">
    <source>
        <dbReference type="ARBA" id="ARBA00004214"/>
    </source>
</evidence>
<comment type="catalytic activity">
    <reaction evidence="40">
        <text>3-methylnonanoyl-CoA + 2-oxoglutarate + O2 = 2-hydroxy-3-methylnonanoyl-CoA + succinate + CO2</text>
        <dbReference type="Rhea" id="RHEA:55180"/>
        <dbReference type="ChEBI" id="CHEBI:15379"/>
        <dbReference type="ChEBI" id="CHEBI:16526"/>
        <dbReference type="ChEBI" id="CHEBI:16810"/>
        <dbReference type="ChEBI" id="CHEBI:30031"/>
        <dbReference type="ChEBI" id="CHEBI:138633"/>
        <dbReference type="ChEBI" id="CHEBI:138634"/>
    </reaction>
    <physiologicalReaction direction="left-to-right" evidence="40">
        <dbReference type="Rhea" id="RHEA:55181"/>
    </physiologicalReaction>
</comment>
<evidence type="ECO:0000256" key="47">
    <source>
        <dbReference type="RuleBase" id="RU004560"/>
    </source>
</evidence>
<evidence type="ECO:0000256" key="31">
    <source>
        <dbReference type="ARBA" id="ARBA00050601"/>
    </source>
</evidence>
<evidence type="ECO:0000256" key="37">
    <source>
        <dbReference type="ARBA" id="ARBA00051373"/>
    </source>
</evidence>
<evidence type="ECO:0000256" key="28">
    <source>
        <dbReference type="ARBA" id="ARBA00034924"/>
    </source>
</evidence>
<dbReference type="PROSITE" id="PS51719">
    <property type="entry name" value="G_SEPTIN"/>
    <property type="match status" value="2"/>
</dbReference>
<evidence type="ECO:0000256" key="30">
    <source>
        <dbReference type="ARBA" id="ARBA00050439"/>
    </source>
</evidence>
<feature type="region of interest" description="Disordered" evidence="49">
    <location>
        <begin position="1073"/>
        <end position="1142"/>
    </location>
</feature>
<comment type="caution">
    <text evidence="52">The sequence shown here is derived from an EMBL/GenBank/DDBJ whole genome shotgun (WGS) entry which is preliminary data.</text>
</comment>
<evidence type="ECO:0000256" key="13">
    <source>
        <dbReference type="ARBA" id="ARBA00022723"/>
    </source>
</evidence>
<feature type="domain" description="Septin-type G" evidence="51">
    <location>
        <begin position="1"/>
        <end position="270"/>
    </location>
</feature>